<gene>
    <name evidence="1" type="ORF">DEJ47_04740</name>
</gene>
<dbReference type="RefSeq" id="WP_150165237.1">
    <property type="nucleotide sequence ID" value="NZ_CP029193.1"/>
</dbReference>
<proteinExistence type="predicted"/>
<keyword evidence="2" id="KW-1185">Reference proteome</keyword>
<evidence type="ECO:0000313" key="1">
    <source>
        <dbReference type="EMBL" id="QES25852.1"/>
    </source>
</evidence>
<protein>
    <submittedName>
        <fullName evidence="1">Uncharacterized protein</fullName>
    </submittedName>
</protein>
<evidence type="ECO:0000313" key="2">
    <source>
        <dbReference type="Proteomes" id="UP000323046"/>
    </source>
</evidence>
<name>A0A5P2B5K2_STRVZ</name>
<dbReference type="Proteomes" id="UP000323046">
    <property type="component" value="Chromosome"/>
</dbReference>
<accession>A0A5P2B5K2</accession>
<dbReference type="AlphaFoldDB" id="A0A5P2B5K2"/>
<sequence>MSDLLSVAPAPTPPPLSVEEQLVADWMAARADDDQDRMRSLRKFARAIDPDLLAELDGFNTPAVA</sequence>
<dbReference type="EMBL" id="CP029193">
    <property type="protein sequence ID" value="QES25852.1"/>
    <property type="molecule type" value="Genomic_DNA"/>
</dbReference>
<organism evidence="1 2">
    <name type="scientific">Streptomyces venezuelae</name>
    <dbReference type="NCBI Taxonomy" id="54571"/>
    <lineage>
        <taxon>Bacteria</taxon>
        <taxon>Bacillati</taxon>
        <taxon>Actinomycetota</taxon>
        <taxon>Actinomycetes</taxon>
        <taxon>Kitasatosporales</taxon>
        <taxon>Streptomycetaceae</taxon>
        <taxon>Streptomyces</taxon>
    </lineage>
</organism>
<reference evidence="1 2" key="1">
    <citation type="submission" date="2018-05" db="EMBL/GenBank/DDBJ databases">
        <title>Streptomyces venezuelae.</title>
        <authorList>
            <person name="Kim W."/>
            <person name="Lee N."/>
            <person name="Cho B.-K."/>
        </authorList>
    </citation>
    <scope>NUCLEOTIDE SEQUENCE [LARGE SCALE GENOMIC DNA]</scope>
    <source>
        <strain evidence="1 2">ATCC 14583</strain>
    </source>
</reference>